<keyword evidence="2" id="KW-1185">Reference proteome</keyword>
<reference evidence="1 2" key="1">
    <citation type="submission" date="2014-09" db="EMBL/GenBank/DDBJ databases">
        <title>Sporocytophaga myxococcoides PG-01 genome sequencing.</title>
        <authorList>
            <person name="Liu L."/>
            <person name="Gao P.J."/>
            <person name="Chen G.J."/>
            <person name="Wang L.S."/>
        </authorList>
    </citation>
    <scope>NUCLEOTIDE SEQUENCE [LARGE SCALE GENOMIC DNA]</scope>
    <source>
        <strain evidence="1 2">PG-01</strain>
    </source>
</reference>
<evidence type="ECO:0008006" key="3">
    <source>
        <dbReference type="Google" id="ProtNLM"/>
    </source>
</evidence>
<evidence type="ECO:0000313" key="2">
    <source>
        <dbReference type="Proteomes" id="UP000030185"/>
    </source>
</evidence>
<dbReference type="AlphaFoldDB" id="A0A098LD27"/>
<accession>A0A098LD27</accession>
<proteinExistence type="predicted"/>
<dbReference type="STRING" id="153721.MYP_2033"/>
<name>A0A098LD27_9BACT</name>
<dbReference type="EMBL" id="BBLT01000003">
    <property type="protein sequence ID" value="GAL84805.1"/>
    <property type="molecule type" value="Genomic_DNA"/>
</dbReference>
<dbReference type="Proteomes" id="UP000030185">
    <property type="component" value="Unassembled WGS sequence"/>
</dbReference>
<protein>
    <recommendedName>
        <fullName evidence="3">DUF4270 domain-containing protein</fullName>
    </recommendedName>
</protein>
<comment type="caution">
    <text evidence="1">The sequence shown here is derived from an EMBL/GenBank/DDBJ whole genome shotgun (WGS) entry which is preliminary data.</text>
</comment>
<dbReference type="PROSITE" id="PS51257">
    <property type="entry name" value="PROKAR_LIPOPROTEIN"/>
    <property type="match status" value="1"/>
</dbReference>
<gene>
    <name evidence="1" type="ORF">MYP_2033</name>
</gene>
<evidence type="ECO:0000313" key="1">
    <source>
        <dbReference type="EMBL" id="GAL84805.1"/>
    </source>
</evidence>
<sequence length="481" mass="52601">MKATIIFIMNLLTKKSGLLFLLAALIIFSCKKEPSRIGYSLQPPDLQTDLKFNDSLIAQTSTVLVNDSIVTSKIVTVNSSNTSVLTNVYGLVGQSKDPVFGRITAKTFGQLRYNRAGSFGFGNNPVFDSAVFSLLPSGYFGDTTSASRVDQTISVYQLSGTLDSAAVYKATSPEIPYDLGKKLATFNFPANKSVPSSYTVRLLDEQFAKGIIENGITSDAALLNYCKGVALVAENKDAVVRRFYLAPGSTTFSGIRIYYHNDQTYSSVTLNFTYNNPKFYTIEADRSGTPIAGLGNQSYGAAITGNLSYAQAGTGVMTKLSFPGLESFLTEMKEGEQIIINKAEIVIKTDQTNSFGYPIPRMNLYQTGENGKMLKLNNISAAVQANGVYQYGTENPANSYFDYVNKLYKFSIGSYLQAVADKKIVLRPFLVGASETILKYNDGTVEGGPLNFYSLDRSVLKNDPSIEADRIKLNIYYTIVK</sequence>
<organism evidence="1 2">
    <name type="scientific">Sporocytophaga myxococcoides</name>
    <dbReference type="NCBI Taxonomy" id="153721"/>
    <lineage>
        <taxon>Bacteria</taxon>
        <taxon>Pseudomonadati</taxon>
        <taxon>Bacteroidota</taxon>
        <taxon>Cytophagia</taxon>
        <taxon>Cytophagales</taxon>
        <taxon>Cytophagaceae</taxon>
        <taxon>Sporocytophaga</taxon>
    </lineage>
</organism>